<dbReference type="PANTHER" id="PTHR22603">
    <property type="entry name" value="CHOLINE/ETHANOALAMINE KINASE"/>
    <property type="match status" value="1"/>
</dbReference>
<accession>A0A8B8MNV1</accession>
<reference evidence="3" key="2">
    <citation type="submission" date="2025-08" db="UniProtKB">
        <authorList>
            <consortium name="RefSeq"/>
        </authorList>
    </citation>
    <scope>IDENTIFICATION</scope>
    <source>
        <tissue evidence="3">Leaf</tissue>
    </source>
</reference>
<dbReference type="GO" id="GO:0004305">
    <property type="term" value="F:ethanolamine kinase activity"/>
    <property type="evidence" value="ECO:0007669"/>
    <property type="project" value="TreeGrafter"/>
</dbReference>
<dbReference type="Proteomes" id="UP000827889">
    <property type="component" value="Chromosome 2"/>
</dbReference>
<evidence type="ECO:0000313" key="2">
    <source>
        <dbReference type="Proteomes" id="UP000827889"/>
    </source>
</evidence>
<organism evidence="2 3">
    <name type="scientific">Rhodamnia argentea</name>
    <dbReference type="NCBI Taxonomy" id="178133"/>
    <lineage>
        <taxon>Eukaryota</taxon>
        <taxon>Viridiplantae</taxon>
        <taxon>Streptophyta</taxon>
        <taxon>Embryophyta</taxon>
        <taxon>Tracheophyta</taxon>
        <taxon>Spermatophyta</taxon>
        <taxon>Magnoliopsida</taxon>
        <taxon>eudicotyledons</taxon>
        <taxon>Gunneridae</taxon>
        <taxon>Pentapetalae</taxon>
        <taxon>rosids</taxon>
        <taxon>malvids</taxon>
        <taxon>Myrtales</taxon>
        <taxon>Myrtaceae</taxon>
        <taxon>Myrtoideae</taxon>
        <taxon>Myrteae</taxon>
        <taxon>Australasian group</taxon>
        <taxon>Rhodamnia</taxon>
    </lineage>
</organism>
<evidence type="ECO:0000313" key="3">
    <source>
        <dbReference type="RefSeq" id="XP_030512270.2"/>
    </source>
</evidence>
<dbReference type="KEGG" id="rarg:115726508"/>
<dbReference type="GO" id="GO:0005737">
    <property type="term" value="C:cytoplasm"/>
    <property type="evidence" value="ECO:0007669"/>
    <property type="project" value="TreeGrafter"/>
</dbReference>
<dbReference type="GO" id="GO:0004103">
    <property type="term" value="F:choline kinase activity"/>
    <property type="evidence" value="ECO:0007669"/>
    <property type="project" value="TreeGrafter"/>
</dbReference>
<dbReference type="GeneID" id="115726508"/>
<proteinExistence type="inferred from homology"/>
<keyword evidence="2" id="KW-1185">Reference proteome</keyword>
<sequence>MTVITNGFMEGCLPEELKTVLRSVASELGDVIDDMDSIQVSPLKGAMTNEVYQINWPLNDKPDLVKKILVRIYSEGVELFFIRDDEVQTFECISKHGQGPRLLGRFAEGKVEEFIHARSTTKLLLLFEFRGRSSVSNE</sequence>
<evidence type="ECO:0000256" key="1">
    <source>
        <dbReference type="ARBA" id="ARBA00038211"/>
    </source>
</evidence>
<keyword evidence="3" id="KW-0418">Kinase</keyword>
<dbReference type="RefSeq" id="XP_030512270.2">
    <property type="nucleotide sequence ID" value="XM_030656410.2"/>
</dbReference>
<protein>
    <submittedName>
        <fullName evidence="3">Probable choline kinase 1</fullName>
    </submittedName>
</protein>
<gene>
    <name evidence="3" type="primary">LOC115726508</name>
</gene>
<dbReference type="Gene3D" id="3.30.200.20">
    <property type="entry name" value="Phosphorylase Kinase, domain 1"/>
    <property type="match status" value="1"/>
</dbReference>
<dbReference type="InterPro" id="IPR011009">
    <property type="entry name" value="Kinase-like_dom_sf"/>
</dbReference>
<name>A0A8B8MNV1_9MYRT</name>
<dbReference type="GO" id="GO:0006646">
    <property type="term" value="P:phosphatidylethanolamine biosynthetic process"/>
    <property type="evidence" value="ECO:0007669"/>
    <property type="project" value="TreeGrafter"/>
</dbReference>
<dbReference type="Pfam" id="PF01633">
    <property type="entry name" value="Choline_kinase"/>
    <property type="match status" value="1"/>
</dbReference>
<dbReference type="AlphaFoldDB" id="A0A8B8MNV1"/>
<comment type="similarity">
    <text evidence="1">Belongs to the choline/ethanolamine kinase family.</text>
</comment>
<dbReference type="PANTHER" id="PTHR22603:SF93">
    <property type="entry name" value="RE24176P"/>
    <property type="match status" value="1"/>
</dbReference>
<dbReference type="SUPFAM" id="SSF56112">
    <property type="entry name" value="Protein kinase-like (PK-like)"/>
    <property type="match status" value="1"/>
</dbReference>
<keyword evidence="3" id="KW-0808">Transferase</keyword>
<reference evidence="2" key="1">
    <citation type="submission" date="2025-05" db="UniProtKB">
        <authorList>
            <consortium name="RefSeq"/>
        </authorList>
    </citation>
    <scope>NUCLEOTIDE SEQUENCE [LARGE SCALE GENOMIC DNA]</scope>
</reference>